<dbReference type="AlphaFoldDB" id="A0A8H7ERI5"/>
<sequence length="166" mass="19324">MLEMLHKSFDSKDDVRQAVQEKAASLGFEVVTGNSSSRSVRLTCIHYGECRRRIPEENRKRFRESRKLGCPWYLKAGYSKKKGGKWVISRIYGQKENEREAPHNHPMSGSHQPPQQPIPQPAPVINLEERITEILYAIRKKFEEARSDKERLELVDRLQAVLHDFP</sequence>
<proteinExistence type="predicted"/>
<dbReference type="GO" id="GO:0000981">
    <property type="term" value="F:DNA-binding transcription factor activity, RNA polymerase II-specific"/>
    <property type="evidence" value="ECO:0007669"/>
    <property type="project" value="InterPro"/>
</dbReference>
<evidence type="ECO:0000313" key="2">
    <source>
        <dbReference type="EMBL" id="KAF7723456.1"/>
    </source>
</evidence>
<feature type="region of interest" description="Disordered" evidence="1">
    <location>
        <begin position="93"/>
        <end position="121"/>
    </location>
</feature>
<evidence type="ECO:0008006" key="4">
    <source>
        <dbReference type="Google" id="ProtNLM"/>
    </source>
</evidence>
<evidence type="ECO:0000256" key="1">
    <source>
        <dbReference type="SAM" id="MobiDB-lite"/>
    </source>
</evidence>
<keyword evidence="3" id="KW-1185">Reference proteome</keyword>
<dbReference type="GO" id="GO:0045944">
    <property type="term" value="P:positive regulation of transcription by RNA polymerase II"/>
    <property type="evidence" value="ECO:0007669"/>
    <property type="project" value="InterPro"/>
</dbReference>
<reference evidence="2" key="1">
    <citation type="submission" date="2020-01" db="EMBL/GenBank/DDBJ databases">
        <title>Genome Sequencing of Three Apophysomyces-Like Fungal Strains Confirms a Novel Fungal Genus in the Mucoromycota with divergent Burkholderia-like Endosymbiotic Bacteria.</title>
        <authorList>
            <person name="Stajich J.E."/>
            <person name="Macias A.M."/>
            <person name="Carter-House D."/>
            <person name="Lovett B."/>
            <person name="Kasson L.R."/>
            <person name="Berry K."/>
            <person name="Grigoriev I."/>
            <person name="Chang Y."/>
            <person name="Spatafora J."/>
            <person name="Kasson M.T."/>
        </authorList>
    </citation>
    <scope>NUCLEOTIDE SEQUENCE</scope>
    <source>
        <strain evidence="2">NRRL A-21654</strain>
    </source>
</reference>
<organism evidence="2 3">
    <name type="scientific">Apophysomyces ossiformis</name>
    <dbReference type="NCBI Taxonomy" id="679940"/>
    <lineage>
        <taxon>Eukaryota</taxon>
        <taxon>Fungi</taxon>
        <taxon>Fungi incertae sedis</taxon>
        <taxon>Mucoromycota</taxon>
        <taxon>Mucoromycotina</taxon>
        <taxon>Mucoromycetes</taxon>
        <taxon>Mucorales</taxon>
        <taxon>Mucorineae</taxon>
        <taxon>Mucoraceae</taxon>
        <taxon>Apophysomyces</taxon>
    </lineage>
</organism>
<dbReference type="EMBL" id="JABAYA010000151">
    <property type="protein sequence ID" value="KAF7723456.1"/>
    <property type="molecule type" value="Genomic_DNA"/>
</dbReference>
<comment type="caution">
    <text evidence="2">The sequence shown here is derived from an EMBL/GenBank/DDBJ whole genome shotgun (WGS) entry which is preliminary data.</text>
</comment>
<gene>
    <name evidence="2" type="ORF">EC973_002009</name>
</gene>
<name>A0A8H7ERI5_9FUNG</name>
<accession>A0A8H7ERI5</accession>
<feature type="compositionally biased region" description="Basic and acidic residues" evidence="1">
    <location>
        <begin position="93"/>
        <end position="103"/>
    </location>
</feature>
<dbReference type="InterPro" id="IPR014842">
    <property type="entry name" value="AFT"/>
</dbReference>
<dbReference type="GO" id="GO:0010106">
    <property type="term" value="P:cellular response to iron ion starvation"/>
    <property type="evidence" value="ECO:0007669"/>
    <property type="project" value="InterPro"/>
</dbReference>
<dbReference type="OrthoDB" id="10298894at2759"/>
<evidence type="ECO:0000313" key="3">
    <source>
        <dbReference type="Proteomes" id="UP000605846"/>
    </source>
</evidence>
<dbReference type="Proteomes" id="UP000605846">
    <property type="component" value="Unassembled WGS sequence"/>
</dbReference>
<protein>
    <recommendedName>
        <fullName evidence="4">FAR1 domain-containing protein</fullName>
    </recommendedName>
</protein>
<dbReference type="Pfam" id="PF08731">
    <property type="entry name" value="AFT"/>
    <property type="match status" value="1"/>
</dbReference>